<dbReference type="Proteomes" id="UP000250078">
    <property type="component" value="Unassembled WGS sequence"/>
</dbReference>
<sequence>MALSSPNLNGCENRRSDATIGSRTPDISLAGRSEYRVAHHRWTSYISTAISPNGKWLVCATRNEIRMFDLGFLTTGHVLDACQTIRSSSLPEHEKIQEVAISQSVVAILTTSSLIVYGLSESENIDITHPIHTGSISLGGTWIPHSLNIFEREWTDPNGRSWGWIAVGGQGETAVRIFSLSWGNCWTMNKRAVTLKCTVNTGSIRLVAFSPSLLNDPNHPLVFGVNSSNMIYCWDLRGLGRGCGVDISWQPEGTSVSGDSINRGRITSVVPFLSSSGSPYIFVTADQVPGSQVCSYIERVGPLRFDIRPYEPCKYSIPEDLIGRSALLGTISPDGFYCIMVEKEEMRLLVLKGVKGGLAFFKKSEKWKSQLKETARDISGLSMSVWHEAGQLKIIAADGRGKILKAEARAPTSPSSARNSRSTSISHELPVRPCVVELNGESSDRPGSSSNRSRTSTQFYIALG</sequence>
<dbReference type="EMBL" id="KV748252">
    <property type="protein sequence ID" value="OCK87912.1"/>
    <property type="molecule type" value="Genomic_DNA"/>
</dbReference>
<protein>
    <submittedName>
        <fullName evidence="1">Uncharacterized protein</fullName>
    </submittedName>
</protein>
<evidence type="ECO:0000313" key="2">
    <source>
        <dbReference type="Proteomes" id="UP000250078"/>
    </source>
</evidence>
<proteinExistence type="predicted"/>
<keyword evidence="2" id="KW-1185">Reference proteome</keyword>
<evidence type="ECO:0000313" key="1">
    <source>
        <dbReference type="EMBL" id="OCK87912.1"/>
    </source>
</evidence>
<reference evidence="1 2" key="1">
    <citation type="journal article" date="2016" name="Nat. Commun.">
        <title>Ectomycorrhizal ecology is imprinted in the genome of the dominant symbiotic fungus Cenococcum geophilum.</title>
        <authorList>
            <consortium name="DOE Joint Genome Institute"/>
            <person name="Peter M."/>
            <person name="Kohler A."/>
            <person name="Ohm R.A."/>
            <person name="Kuo A."/>
            <person name="Krutzmann J."/>
            <person name="Morin E."/>
            <person name="Arend M."/>
            <person name="Barry K.W."/>
            <person name="Binder M."/>
            <person name="Choi C."/>
            <person name="Clum A."/>
            <person name="Copeland A."/>
            <person name="Grisel N."/>
            <person name="Haridas S."/>
            <person name="Kipfer T."/>
            <person name="LaButti K."/>
            <person name="Lindquist E."/>
            <person name="Lipzen A."/>
            <person name="Maire R."/>
            <person name="Meier B."/>
            <person name="Mihaltcheva S."/>
            <person name="Molinier V."/>
            <person name="Murat C."/>
            <person name="Poggeler S."/>
            <person name="Quandt C.A."/>
            <person name="Sperisen C."/>
            <person name="Tritt A."/>
            <person name="Tisserant E."/>
            <person name="Crous P.W."/>
            <person name="Henrissat B."/>
            <person name="Nehls U."/>
            <person name="Egli S."/>
            <person name="Spatafora J.W."/>
            <person name="Grigoriev I.V."/>
            <person name="Martin F.M."/>
        </authorList>
    </citation>
    <scope>NUCLEOTIDE SEQUENCE [LARGE SCALE GENOMIC DNA]</scope>
    <source>
        <strain evidence="1 2">1.58</strain>
    </source>
</reference>
<accession>A0ACC8END3</accession>
<gene>
    <name evidence="1" type="ORF">K441DRAFT_621961</name>
</gene>
<organism evidence="1 2">
    <name type="scientific">Cenococcum geophilum 1.58</name>
    <dbReference type="NCBI Taxonomy" id="794803"/>
    <lineage>
        <taxon>Eukaryota</taxon>
        <taxon>Fungi</taxon>
        <taxon>Dikarya</taxon>
        <taxon>Ascomycota</taxon>
        <taxon>Pezizomycotina</taxon>
        <taxon>Dothideomycetes</taxon>
        <taxon>Pleosporomycetidae</taxon>
        <taxon>Gloniales</taxon>
        <taxon>Gloniaceae</taxon>
        <taxon>Cenococcum</taxon>
    </lineage>
</organism>
<name>A0ACC8END3_9PEZI</name>